<feature type="signal peptide" evidence="1">
    <location>
        <begin position="1"/>
        <end position="40"/>
    </location>
</feature>
<evidence type="ECO:0008006" key="4">
    <source>
        <dbReference type="Google" id="ProtNLM"/>
    </source>
</evidence>
<dbReference type="RefSeq" id="WP_344765420.1">
    <property type="nucleotide sequence ID" value="NZ_BAAAZE010000014.1"/>
</dbReference>
<keyword evidence="1" id="KW-0732">Signal</keyword>
<name>A0ABP7TYT6_9BURK</name>
<evidence type="ECO:0000256" key="1">
    <source>
        <dbReference type="SAM" id="SignalP"/>
    </source>
</evidence>
<sequence>MRVLPFINVLRRSLRRAASSSALPLLVGIALAISAPVASAASEGVTYDACPTCSPRDMVWSEGEFDKVYLSANTATANLQPQRLPVDLVSRGLLALKIERNGSAVALFDDDSATTLARGLAAALAKATAQQDVLFFVVSQGNSGLLGAKLGNSGRAFLDKDGLNIVMGETHVDFVGRYRATRLPRTFRFASRSAASAVVLAADGMRHPRSDWAVLPVAAGTVLAPALPAPLMAAPATRDDRYYAAQEERLKSLKRLRTQDLITEQEYQAKRADILKEW</sequence>
<evidence type="ECO:0000313" key="3">
    <source>
        <dbReference type="Proteomes" id="UP001501353"/>
    </source>
</evidence>
<keyword evidence="3" id="KW-1185">Reference proteome</keyword>
<feature type="chain" id="PRO_5045903044" description="SHOCT domain-containing protein" evidence="1">
    <location>
        <begin position="41"/>
        <end position="278"/>
    </location>
</feature>
<organism evidence="2 3">
    <name type="scientific">Actimicrobium antarcticum</name>
    <dbReference type="NCBI Taxonomy" id="1051899"/>
    <lineage>
        <taxon>Bacteria</taxon>
        <taxon>Pseudomonadati</taxon>
        <taxon>Pseudomonadota</taxon>
        <taxon>Betaproteobacteria</taxon>
        <taxon>Burkholderiales</taxon>
        <taxon>Oxalobacteraceae</taxon>
        <taxon>Actimicrobium</taxon>
    </lineage>
</organism>
<proteinExistence type="predicted"/>
<evidence type="ECO:0000313" key="2">
    <source>
        <dbReference type="EMBL" id="GAA4033268.1"/>
    </source>
</evidence>
<accession>A0ABP7TYT6</accession>
<reference evidence="3" key="1">
    <citation type="journal article" date="2019" name="Int. J. Syst. Evol. Microbiol.">
        <title>The Global Catalogue of Microorganisms (GCM) 10K type strain sequencing project: providing services to taxonomists for standard genome sequencing and annotation.</title>
        <authorList>
            <consortium name="The Broad Institute Genomics Platform"/>
            <consortium name="The Broad Institute Genome Sequencing Center for Infectious Disease"/>
            <person name="Wu L."/>
            <person name="Ma J."/>
        </authorList>
    </citation>
    <scope>NUCLEOTIDE SEQUENCE [LARGE SCALE GENOMIC DNA]</scope>
    <source>
        <strain evidence="3">JCM 16673</strain>
    </source>
</reference>
<protein>
    <recommendedName>
        <fullName evidence="4">SHOCT domain-containing protein</fullName>
    </recommendedName>
</protein>
<dbReference type="Proteomes" id="UP001501353">
    <property type="component" value="Unassembled WGS sequence"/>
</dbReference>
<dbReference type="EMBL" id="BAAAZE010000014">
    <property type="protein sequence ID" value="GAA4033268.1"/>
    <property type="molecule type" value="Genomic_DNA"/>
</dbReference>
<comment type="caution">
    <text evidence="2">The sequence shown here is derived from an EMBL/GenBank/DDBJ whole genome shotgun (WGS) entry which is preliminary data.</text>
</comment>
<gene>
    <name evidence="2" type="ORF">GCM10022212_35510</name>
</gene>